<dbReference type="AlphaFoldDB" id="A0A8S1J2U3"/>
<dbReference type="InterPro" id="IPR038052">
    <property type="entry name" value="Chaperonin_RbcX_sf"/>
</dbReference>
<evidence type="ECO:0000256" key="1">
    <source>
        <dbReference type="SAM" id="MobiDB-lite"/>
    </source>
</evidence>
<feature type="region of interest" description="Disordered" evidence="1">
    <location>
        <begin position="41"/>
        <end position="69"/>
    </location>
</feature>
<dbReference type="Proteomes" id="UP000708148">
    <property type="component" value="Unassembled WGS sequence"/>
</dbReference>
<evidence type="ECO:0000313" key="2">
    <source>
        <dbReference type="EMBL" id="CAD7700439.1"/>
    </source>
</evidence>
<dbReference type="EMBL" id="CAJHUC010001265">
    <property type="protein sequence ID" value="CAD7700439.1"/>
    <property type="molecule type" value="Genomic_DNA"/>
</dbReference>
<dbReference type="Gene3D" id="1.10.1200.210">
    <property type="entry name" value="Chaperonin-like RbcX"/>
    <property type="match status" value="1"/>
</dbReference>
<comment type="caution">
    <text evidence="2">The sequence shown here is derived from an EMBL/GenBank/DDBJ whole genome shotgun (WGS) entry which is preliminary data.</text>
</comment>
<accession>A0A8S1J2U3</accession>
<gene>
    <name evidence="2" type="ORF">OSTQU699_LOCUS5798</name>
</gene>
<protein>
    <submittedName>
        <fullName evidence="2">Uncharacterized protein</fullName>
    </submittedName>
</protein>
<proteinExistence type="predicted"/>
<dbReference type="SUPFAM" id="SSF158615">
    <property type="entry name" value="RbcX-like"/>
    <property type="match status" value="1"/>
</dbReference>
<reference evidence="2" key="1">
    <citation type="submission" date="2020-12" db="EMBL/GenBank/DDBJ databases">
        <authorList>
            <person name="Iha C."/>
        </authorList>
    </citation>
    <scope>NUCLEOTIDE SEQUENCE</scope>
</reference>
<name>A0A8S1J2U3_9CHLO</name>
<organism evidence="2 3">
    <name type="scientific">Ostreobium quekettii</name>
    <dbReference type="NCBI Taxonomy" id="121088"/>
    <lineage>
        <taxon>Eukaryota</taxon>
        <taxon>Viridiplantae</taxon>
        <taxon>Chlorophyta</taxon>
        <taxon>core chlorophytes</taxon>
        <taxon>Ulvophyceae</taxon>
        <taxon>TCBD clade</taxon>
        <taxon>Bryopsidales</taxon>
        <taxon>Ostreobineae</taxon>
        <taxon>Ostreobiaceae</taxon>
        <taxon>Ostreobium</taxon>
    </lineage>
</organism>
<dbReference type="OrthoDB" id="546456at2759"/>
<evidence type="ECO:0000313" key="3">
    <source>
        <dbReference type="Proteomes" id="UP000708148"/>
    </source>
</evidence>
<keyword evidence="3" id="KW-1185">Reference proteome</keyword>
<sequence>MLGAAFRDCGCRSGCPTDSLPPGSRLRAPAARVQGLQVAARAGGKGSSFESDKRRRGRPAHLRSPFDSPLRDGNRDRLIGLLTDRAARTLLRYLMETNMHVYQWLMNYMNKNPIPYSGNASWDEVSGEAFLRRLLAMGVRPTRYNTGQDPMFDAFGEVGVDPRNLAQRILEIRSHLASEFTQDLQMISEENAYLLKETLMASLEKSMEAVDKDNL</sequence>